<evidence type="ECO:0000259" key="13">
    <source>
        <dbReference type="PROSITE" id="PS50404"/>
    </source>
</evidence>
<dbReference type="CDD" id="cd03191">
    <property type="entry name" value="GST_C_Zeta"/>
    <property type="match status" value="1"/>
</dbReference>
<dbReference type="SUPFAM" id="SSF52833">
    <property type="entry name" value="Thioredoxin-like"/>
    <property type="match status" value="1"/>
</dbReference>
<dbReference type="PANTHER" id="PTHR42673:SF4">
    <property type="entry name" value="MALEYLACETOACETATE ISOMERASE"/>
    <property type="match status" value="1"/>
</dbReference>
<evidence type="ECO:0000256" key="11">
    <source>
        <dbReference type="ARBA" id="ARBA00023235"/>
    </source>
</evidence>
<comment type="similarity">
    <text evidence="5">Belongs to the GST superfamily. Mu family.</text>
</comment>
<dbReference type="Gene3D" id="3.40.30.10">
    <property type="entry name" value="Glutaredoxin"/>
    <property type="match status" value="1"/>
</dbReference>
<evidence type="ECO:0000256" key="3">
    <source>
        <dbReference type="ARBA" id="ARBA00004496"/>
    </source>
</evidence>
<dbReference type="Pfam" id="PF13410">
    <property type="entry name" value="GST_C_2"/>
    <property type="match status" value="1"/>
</dbReference>
<dbReference type="GO" id="GO:0004364">
    <property type="term" value="F:glutathione transferase activity"/>
    <property type="evidence" value="ECO:0007669"/>
    <property type="project" value="UniProtKB-EC"/>
</dbReference>
<proteinExistence type="inferred from homology"/>
<comment type="pathway">
    <text evidence="4">Amino-acid degradation; L-phenylalanine degradation; acetoacetate and fumarate from L-phenylalanine: step 5/6.</text>
</comment>
<evidence type="ECO:0000256" key="9">
    <source>
        <dbReference type="ARBA" id="ARBA00022878"/>
    </source>
</evidence>
<keyword evidence="8" id="KW-0808">Transferase</keyword>
<dbReference type="SFLD" id="SFLDS00019">
    <property type="entry name" value="Glutathione_Transferase_(cytos"/>
    <property type="match status" value="1"/>
</dbReference>
<feature type="domain" description="GST C-terminal" evidence="14">
    <location>
        <begin position="90"/>
        <end position="212"/>
    </location>
</feature>
<protein>
    <submittedName>
        <fullName evidence="15">Glutathione S-transferase zeta-1</fullName>
    </submittedName>
</protein>
<dbReference type="InterPro" id="IPR040079">
    <property type="entry name" value="Glutathione_S-Trfase"/>
</dbReference>
<dbReference type="SUPFAM" id="SSF47616">
    <property type="entry name" value="GST C-terminal domain-like"/>
    <property type="match status" value="1"/>
</dbReference>
<dbReference type="AlphaFoldDB" id="A0ABD2Q9J5"/>
<comment type="caution">
    <text evidence="15">The sequence shown here is derived from an EMBL/GenBank/DDBJ whole genome shotgun (WGS) entry which is preliminary data.</text>
</comment>
<evidence type="ECO:0000256" key="10">
    <source>
        <dbReference type="ARBA" id="ARBA00023232"/>
    </source>
</evidence>
<dbReference type="NCBIfam" id="TIGR01262">
    <property type="entry name" value="maiA"/>
    <property type="match status" value="1"/>
</dbReference>
<evidence type="ECO:0000256" key="12">
    <source>
        <dbReference type="ARBA" id="ARBA00047960"/>
    </source>
</evidence>
<comment type="similarity">
    <text evidence="6">Belongs to the GST superfamily. Zeta family.</text>
</comment>
<evidence type="ECO:0000256" key="2">
    <source>
        <dbReference type="ARBA" id="ARBA00001955"/>
    </source>
</evidence>
<keyword evidence="9" id="KW-0828">Tyrosine catabolism</keyword>
<comment type="subcellular location">
    <subcellularLocation>
        <location evidence="3">Cytoplasm</location>
    </subcellularLocation>
</comment>
<comment type="cofactor">
    <cofactor evidence="2">
        <name>glutathione</name>
        <dbReference type="ChEBI" id="CHEBI:57925"/>
    </cofactor>
</comment>
<dbReference type="InterPro" id="IPR005955">
    <property type="entry name" value="GST_Zeta"/>
</dbReference>
<keyword evidence="7" id="KW-0963">Cytoplasm</keyword>
<dbReference type="GO" id="GO:0006559">
    <property type="term" value="P:L-phenylalanine catabolic process"/>
    <property type="evidence" value="ECO:0007669"/>
    <property type="project" value="UniProtKB-KW"/>
</dbReference>
<reference evidence="15 16" key="1">
    <citation type="submission" date="2024-11" db="EMBL/GenBank/DDBJ databases">
        <title>Adaptive evolution of stress response genes in parasites aligns with host niche diversity.</title>
        <authorList>
            <person name="Hahn C."/>
            <person name="Resl P."/>
        </authorList>
    </citation>
    <scope>NUCLEOTIDE SEQUENCE [LARGE SCALE GENOMIC DNA]</scope>
    <source>
        <strain evidence="15">EGGRZ-B1_66</strain>
        <tissue evidence="15">Body</tissue>
    </source>
</reference>
<dbReference type="InterPro" id="IPR036249">
    <property type="entry name" value="Thioredoxin-like_sf"/>
</dbReference>
<evidence type="ECO:0000256" key="5">
    <source>
        <dbReference type="ARBA" id="ARBA00005861"/>
    </source>
</evidence>
<evidence type="ECO:0000256" key="1">
    <source>
        <dbReference type="ARBA" id="ARBA00001622"/>
    </source>
</evidence>
<dbReference type="Proteomes" id="UP001626550">
    <property type="component" value="Unassembled WGS sequence"/>
</dbReference>
<dbReference type="PROSITE" id="PS50404">
    <property type="entry name" value="GST_NTER"/>
    <property type="match status" value="1"/>
</dbReference>
<dbReference type="FunFam" id="1.20.1050.10:FF:000010">
    <property type="entry name" value="Maleylacetoacetate isomerase isoform 1"/>
    <property type="match status" value="1"/>
</dbReference>
<dbReference type="PANTHER" id="PTHR42673">
    <property type="entry name" value="MALEYLACETOACETATE ISOMERASE"/>
    <property type="match status" value="1"/>
</dbReference>
<dbReference type="GO" id="GO:0016034">
    <property type="term" value="F:maleylacetoacetate isomerase activity"/>
    <property type="evidence" value="ECO:0007669"/>
    <property type="project" value="UniProtKB-EC"/>
</dbReference>
<comment type="catalytic activity">
    <reaction evidence="12">
        <text>RX + glutathione = an S-substituted glutathione + a halide anion + H(+)</text>
        <dbReference type="Rhea" id="RHEA:16437"/>
        <dbReference type="ChEBI" id="CHEBI:15378"/>
        <dbReference type="ChEBI" id="CHEBI:16042"/>
        <dbReference type="ChEBI" id="CHEBI:17792"/>
        <dbReference type="ChEBI" id="CHEBI:57925"/>
        <dbReference type="ChEBI" id="CHEBI:90779"/>
        <dbReference type="EC" id="2.5.1.18"/>
    </reaction>
</comment>
<dbReference type="CDD" id="cd03042">
    <property type="entry name" value="GST_N_Zeta"/>
    <property type="match status" value="1"/>
</dbReference>
<dbReference type="InterPro" id="IPR034330">
    <property type="entry name" value="GST_Zeta_C"/>
</dbReference>
<evidence type="ECO:0000313" key="16">
    <source>
        <dbReference type="Proteomes" id="UP001626550"/>
    </source>
</evidence>
<dbReference type="GO" id="GO:0005737">
    <property type="term" value="C:cytoplasm"/>
    <property type="evidence" value="ECO:0007669"/>
    <property type="project" value="UniProtKB-SubCell"/>
</dbReference>
<dbReference type="SFLD" id="SFLDG00358">
    <property type="entry name" value="Main_(cytGST)"/>
    <property type="match status" value="1"/>
</dbReference>
<evidence type="ECO:0000256" key="7">
    <source>
        <dbReference type="ARBA" id="ARBA00022490"/>
    </source>
</evidence>
<dbReference type="PROSITE" id="PS51354">
    <property type="entry name" value="GLUTAREDOXIN_2"/>
    <property type="match status" value="1"/>
</dbReference>
<evidence type="ECO:0000313" key="15">
    <source>
        <dbReference type="EMBL" id="KAL3315401.1"/>
    </source>
</evidence>
<keyword evidence="16" id="KW-1185">Reference proteome</keyword>
<evidence type="ECO:0000256" key="6">
    <source>
        <dbReference type="ARBA" id="ARBA00010007"/>
    </source>
</evidence>
<evidence type="ECO:0000256" key="8">
    <source>
        <dbReference type="ARBA" id="ARBA00022679"/>
    </source>
</evidence>
<comment type="catalytic activity">
    <reaction evidence="1">
        <text>4-maleylacetoacetate = 4-fumarylacetoacetate</text>
        <dbReference type="Rhea" id="RHEA:14817"/>
        <dbReference type="ChEBI" id="CHEBI:17105"/>
        <dbReference type="ChEBI" id="CHEBI:18034"/>
        <dbReference type="EC" id="5.2.1.2"/>
    </reaction>
</comment>
<evidence type="ECO:0000256" key="4">
    <source>
        <dbReference type="ARBA" id="ARBA00004671"/>
    </source>
</evidence>
<evidence type="ECO:0000259" key="14">
    <source>
        <dbReference type="PROSITE" id="PS50405"/>
    </source>
</evidence>
<dbReference type="PROSITE" id="PS50405">
    <property type="entry name" value="GST_CTER"/>
    <property type="match status" value="1"/>
</dbReference>
<dbReference type="GO" id="GO:0006572">
    <property type="term" value="P:L-tyrosine catabolic process"/>
    <property type="evidence" value="ECO:0007669"/>
    <property type="project" value="UniProtKB-KW"/>
</dbReference>
<organism evidence="15 16">
    <name type="scientific">Cichlidogyrus casuarinus</name>
    <dbReference type="NCBI Taxonomy" id="1844966"/>
    <lineage>
        <taxon>Eukaryota</taxon>
        <taxon>Metazoa</taxon>
        <taxon>Spiralia</taxon>
        <taxon>Lophotrochozoa</taxon>
        <taxon>Platyhelminthes</taxon>
        <taxon>Monogenea</taxon>
        <taxon>Monopisthocotylea</taxon>
        <taxon>Dactylogyridea</taxon>
        <taxon>Ancyrocephalidae</taxon>
        <taxon>Cichlidogyrus</taxon>
    </lineage>
</organism>
<keyword evidence="10" id="KW-0585">Phenylalanine catabolism</keyword>
<feature type="domain" description="GST N-terminal" evidence="13">
    <location>
        <begin position="1"/>
        <end position="83"/>
    </location>
</feature>
<sequence>MTTLYSYFRSSCSYRVRIALNLKKVDYNYKAVNLIKDGGEQFKQEYRNVNPKCEVPCLKIDGMTIYQSVAIIEYLEETRSNSGQRLLPDCLKTRAQVRMIVELINSGIQPIQNLGILGKVQKLGGDKIKWAQVCIESGFDAIEKCLTETSGVYCVGDEITMADVFLVPQVYNAKRYDVDVSKYPNIERINQKLLGHSDFQAATPENQPDAKQ</sequence>
<dbReference type="InterPro" id="IPR034333">
    <property type="entry name" value="GST_Zeta_N"/>
</dbReference>
<dbReference type="Pfam" id="PF13409">
    <property type="entry name" value="GST_N_2"/>
    <property type="match status" value="1"/>
</dbReference>
<keyword evidence="11" id="KW-0413">Isomerase</keyword>
<dbReference type="InterPro" id="IPR010987">
    <property type="entry name" value="Glutathione-S-Trfase_C-like"/>
</dbReference>
<dbReference type="EMBL" id="JBJKFK010000760">
    <property type="protein sequence ID" value="KAL3315401.1"/>
    <property type="molecule type" value="Genomic_DNA"/>
</dbReference>
<dbReference type="InterPro" id="IPR036282">
    <property type="entry name" value="Glutathione-S-Trfase_C_sf"/>
</dbReference>
<dbReference type="Gene3D" id="1.20.1050.10">
    <property type="match status" value="1"/>
</dbReference>
<name>A0ABD2Q9J5_9PLAT</name>
<accession>A0ABD2Q9J5</accession>
<dbReference type="InterPro" id="IPR004045">
    <property type="entry name" value="Glutathione_S-Trfase_N"/>
</dbReference>
<dbReference type="FunFam" id="3.40.30.10:FF:000041">
    <property type="entry name" value="Maleylacetoacetate isomerase isoform 1"/>
    <property type="match status" value="1"/>
</dbReference>
<gene>
    <name evidence="15" type="primary">GSTZ1</name>
    <name evidence="15" type="ORF">Ciccas_005965</name>
</gene>